<organism evidence="3">
    <name type="scientific">Caenorhabditis remanei</name>
    <name type="common">Caenorhabditis vulgaris</name>
    <dbReference type="NCBI Taxonomy" id="31234"/>
    <lineage>
        <taxon>Eukaryota</taxon>
        <taxon>Metazoa</taxon>
        <taxon>Ecdysozoa</taxon>
        <taxon>Nematoda</taxon>
        <taxon>Chromadorea</taxon>
        <taxon>Rhabditida</taxon>
        <taxon>Rhabditina</taxon>
        <taxon>Rhabditomorpha</taxon>
        <taxon>Rhabditoidea</taxon>
        <taxon>Rhabditidae</taxon>
        <taxon>Peloderinae</taxon>
        <taxon>Caenorhabditis</taxon>
    </lineage>
</organism>
<dbReference type="OrthoDB" id="5971213at2759"/>
<dbReference type="InterPro" id="IPR003165">
    <property type="entry name" value="Piwi"/>
</dbReference>
<dbReference type="CTD" id="9839247"/>
<dbReference type="eggNOG" id="KOG1041">
    <property type="taxonomic scope" value="Eukaryota"/>
</dbReference>
<dbReference type="SMART" id="SM00950">
    <property type="entry name" value="Piwi"/>
    <property type="match status" value="1"/>
</dbReference>
<dbReference type="Proteomes" id="UP000008281">
    <property type="component" value="Unassembled WGS sequence"/>
</dbReference>
<dbReference type="SUPFAM" id="SSF101690">
    <property type="entry name" value="PAZ domain"/>
    <property type="match status" value="1"/>
</dbReference>
<evidence type="ECO:0000313" key="3">
    <source>
        <dbReference type="Proteomes" id="UP000008281"/>
    </source>
</evidence>
<feature type="region of interest" description="Disordered" evidence="1">
    <location>
        <begin position="1"/>
        <end position="112"/>
    </location>
</feature>
<dbReference type="Pfam" id="PF02170">
    <property type="entry name" value="PAZ"/>
    <property type="match status" value="1"/>
</dbReference>
<feature type="compositionally biased region" description="Basic and acidic residues" evidence="1">
    <location>
        <begin position="28"/>
        <end position="51"/>
    </location>
</feature>
<dbReference type="RefSeq" id="XP_003115530.2">
    <property type="nucleotide sequence ID" value="XM_003115482.2"/>
</dbReference>
<reference evidence="2" key="1">
    <citation type="submission" date="2007-07" db="EMBL/GenBank/DDBJ databases">
        <title>PCAP assembly of the Caenorhabditis remanei genome.</title>
        <authorList>
            <consortium name="The Caenorhabditis remanei Sequencing Consortium"/>
            <person name="Wilson R.K."/>
        </authorList>
    </citation>
    <scope>NUCLEOTIDE SEQUENCE [LARGE SCALE GENOMIC DNA]</scope>
    <source>
        <strain evidence="2">PB4641</strain>
    </source>
</reference>
<accession>E3LKT3</accession>
<dbReference type="Gene3D" id="2.170.260.10">
    <property type="entry name" value="paz domain"/>
    <property type="match status" value="1"/>
</dbReference>
<dbReference type="SUPFAM" id="SSF53098">
    <property type="entry name" value="Ribonuclease H-like"/>
    <property type="match status" value="1"/>
</dbReference>
<protein>
    <submittedName>
        <fullName evidence="2">Uncharacterized protein</fullName>
    </submittedName>
</protein>
<evidence type="ECO:0000256" key="1">
    <source>
        <dbReference type="SAM" id="MobiDB-lite"/>
    </source>
</evidence>
<dbReference type="InterPro" id="IPR012337">
    <property type="entry name" value="RNaseH-like_sf"/>
</dbReference>
<dbReference type="CDD" id="cd02846">
    <property type="entry name" value="PAZ_argonaute_like"/>
    <property type="match status" value="1"/>
</dbReference>
<dbReference type="EMBL" id="DS268410">
    <property type="protein sequence ID" value="EFP00018.1"/>
    <property type="molecule type" value="Genomic_DNA"/>
</dbReference>
<dbReference type="PROSITE" id="PS50821">
    <property type="entry name" value="PAZ"/>
    <property type="match status" value="1"/>
</dbReference>
<dbReference type="InterPro" id="IPR036085">
    <property type="entry name" value="PAZ_dom_sf"/>
</dbReference>
<feature type="compositionally biased region" description="Gly residues" evidence="1">
    <location>
        <begin position="95"/>
        <end position="104"/>
    </location>
</feature>
<dbReference type="FunCoup" id="E3LKT3">
    <property type="interactions" value="122"/>
</dbReference>
<dbReference type="KEGG" id="crq:GCK72_019143"/>
<name>E3LKT3_CAERE</name>
<feature type="compositionally biased region" description="Gly residues" evidence="1">
    <location>
        <begin position="53"/>
        <end position="71"/>
    </location>
</feature>
<dbReference type="AlphaFoldDB" id="E3LKT3"/>
<dbReference type="InterPro" id="IPR036397">
    <property type="entry name" value="RNaseH_sf"/>
</dbReference>
<dbReference type="GO" id="GO:0003723">
    <property type="term" value="F:RNA binding"/>
    <property type="evidence" value="ECO:0007669"/>
    <property type="project" value="InterPro"/>
</dbReference>
<gene>
    <name evidence="2" type="ORF">CRE_18483</name>
</gene>
<keyword evidence="3" id="KW-1185">Reference proteome</keyword>
<sequence length="1112" mass="126887">MSYNNHRGGGGGYYQEEDRRNQQYRGGSEYDREPQYDQRRGDDYHRGDRHGGGHSNGGNGGYNNGRGGYHQGGRDDYQRGGRDDLSQKMGRMNMNGGGRGGRGGNMYSQNGPPRPRFERNTAGLANPGDLAGSAHFPRIPVAKKDLEHNKQEFFKRPEGSVYEKKVGQKTELWTNHALVHLPSQPYLIHEYNIDVYQNRKKLEKREDAAPVFREICANGNGRRMLPRSADYIFNDVNLLWSIEKLPSSQSTVGDKRNYFVYKYTQSFEFGEGIAQRDSQFLSTLIDAIATSRVRNPKMCQNKFTVFKRSMFMIQDEKYREDFDDAPLFLKLRNGLDARMGVSIGIKLNLRAGITACYDLSHTMFTRPSYPLIRLFVELIAGVPISDEDFEDQWDSLLKSAKVTQGNRDMMKSILHKMKLCYTLESAVEVDELGKVTKNGSLGNAKQDKKDFKFFEVTEKSAEQLMFFDEELGRNISVAEFFLLKRRIRLRYPNLPCIQKKPTKMNNRFIAFPMEFVTLIAEPKRYAGLSTLEMKSEMVRWTTFTAKQRLLVLQHIIGQKKITDVPPVVDNNDRYMSRHGITIEKEMLSVKASVLPPPTVVYGGNDKFTDVHHEGEWEAVTHEPIRKVLEDAVYRRTKDKSAPKLKKRLLGSILKIGSPFNDKVAIEIDDTCYHNLMRAIESAGQPVCWENEDMGQAAIQGSSEFLQGVQKPADIYNFLHDLISNIDEKYKKSDDEVIVPLVFVIFEQRFTNIVNSRNLFRNDYNLLKYLADTQLGVFTQGMLYSTFNTIGSTPATCKFTRLIVEKVLGKVGTTHRKLESGGTHKSWTKVTNPKEPTLFLGVDVSHPSTRDLKDPESDVKKMSVATVVGNIDIDCTEYRASSKIQSVGEERIVRFQDEIQTRIADFTMHNNIRPAHIVVYRDGLSEGDFQRTLYEERIAIENACIALDIAYQPSITYIVVTKRHHTRFFLKDESEGIEEQGFNVRPGTLVEDTVTTNNYYDFYLTTQVGQMGLARPTHYYVLWNTWPGCLPTFWPTVTHALTYMFCRATSTVALPAPVLYAHLASKRAKETMDGAIEAHRLMGRAFNMDVYSDVAELTKQINNHPELDGMVFV</sequence>
<dbReference type="GeneID" id="9839247"/>
<dbReference type="Pfam" id="PF02171">
    <property type="entry name" value="Piwi"/>
    <property type="match status" value="1"/>
</dbReference>
<dbReference type="Gene3D" id="3.30.420.10">
    <property type="entry name" value="Ribonuclease H-like superfamily/Ribonuclease H"/>
    <property type="match status" value="1"/>
</dbReference>
<dbReference type="PROSITE" id="PS50822">
    <property type="entry name" value="PIWI"/>
    <property type="match status" value="1"/>
</dbReference>
<dbReference type="HOGENOM" id="CLU_004544_4_3_1"/>
<proteinExistence type="predicted"/>
<evidence type="ECO:0000313" key="2">
    <source>
        <dbReference type="EMBL" id="EFP00018.1"/>
    </source>
</evidence>
<dbReference type="PANTHER" id="PTHR22891">
    <property type="entry name" value="EUKARYOTIC TRANSLATION INITIATION FACTOR 2C"/>
    <property type="match status" value="1"/>
</dbReference>
<feature type="compositionally biased region" description="Basic and acidic residues" evidence="1">
    <location>
        <begin position="72"/>
        <end position="86"/>
    </location>
</feature>
<dbReference type="OMA" id="DRGHQDY"/>
<dbReference type="InterPro" id="IPR003100">
    <property type="entry name" value="PAZ_dom"/>
</dbReference>
<dbReference type="STRING" id="31234.E3LKT3"/>